<dbReference type="PROSITE" id="PS51462">
    <property type="entry name" value="NUDIX"/>
    <property type="match status" value="1"/>
</dbReference>
<comment type="cofactor">
    <cofactor evidence="1">
        <name>Mg(2+)</name>
        <dbReference type="ChEBI" id="CHEBI:18420"/>
    </cofactor>
</comment>
<protein>
    <submittedName>
        <fullName evidence="4">DNA mismatch repair protein MutT</fullName>
    </submittedName>
</protein>
<dbReference type="CDD" id="cd03424">
    <property type="entry name" value="NUDIX_ADPRase_Nudt5_UGPPase_Nudt14"/>
    <property type="match status" value="1"/>
</dbReference>
<dbReference type="InterPro" id="IPR015797">
    <property type="entry name" value="NUDIX_hydrolase-like_dom_sf"/>
</dbReference>
<gene>
    <name evidence="4" type="ORF">KTA_16510</name>
</gene>
<evidence type="ECO:0000256" key="1">
    <source>
        <dbReference type="ARBA" id="ARBA00001946"/>
    </source>
</evidence>
<dbReference type="SUPFAM" id="SSF55811">
    <property type="entry name" value="Nudix"/>
    <property type="match status" value="1"/>
</dbReference>
<organism evidence="4">
    <name type="scientific">Thermogemmatispora argillosa</name>
    <dbReference type="NCBI Taxonomy" id="2045280"/>
    <lineage>
        <taxon>Bacteria</taxon>
        <taxon>Bacillati</taxon>
        <taxon>Chloroflexota</taxon>
        <taxon>Ktedonobacteria</taxon>
        <taxon>Thermogemmatisporales</taxon>
        <taxon>Thermogemmatisporaceae</taxon>
        <taxon>Thermogemmatispora</taxon>
    </lineage>
</organism>
<dbReference type="Gene3D" id="3.90.79.10">
    <property type="entry name" value="Nucleoside Triphosphate Pyrophosphohydrolase"/>
    <property type="match status" value="1"/>
</dbReference>
<dbReference type="EMBL" id="AP019377">
    <property type="protein sequence ID" value="BBH93452.1"/>
    <property type="molecule type" value="Genomic_DNA"/>
</dbReference>
<keyword evidence="2" id="KW-0378">Hydrolase</keyword>
<accession>A0A455T2L5</accession>
<reference evidence="4" key="1">
    <citation type="submission" date="2018-12" db="EMBL/GenBank/DDBJ databases">
        <title>Novel natural products biosynthetic potential of the class Ktedonobacteria.</title>
        <authorList>
            <person name="Zheng Y."/>
            <person name="Saitou A."/>
            <person name="Wang C.M."/>
            <person name="Toyoda A."/>
            <person name="Minakuchi Y."/>
            <person name="Sekiguchi Y."/>
            <person name="Ueda K."/>
            <person name="Takano H."/>
            <person name="Sakai Y."/>
            <person name="Yokota A."/>
            <person name="Yabe S."/>
        </authorList>
    </citation>
    <scope>NUCLEOTIDE SEQUENCE</scope>
    <source>
        <strain evidence="4">A3-2</strain>
    </source>
</reference>
<dbReference type="AlphaFoldDB" id="A0A455T2L5"/>
<dbReference type="PANTHER" id="PTHR11839:SF18">
    <property type="entry name" value="NUDIX HYDROLASE DOMAIN-CONTAINING PROTEIN"/>
    <property type="match status" value="1"/>
</dbReference>
<evidence type="ECO:0000313" key="4">
    <source>
        <dbReference type="EMBL" id="BBH93452.1"/>
    </source>
</evidence>
<name>A0A455T2L5_9CHLR</name>
<sequence length="202" mass="23105">MTTDHQATRQQEQSRLRPWVTRAAERVLDTPYLKVRREEVLLPDGTLIPDYYIIENRGWVGIVPLTPDGRFLLNRQYKHGIGLEVLEFPAGAIDPHEDDPLLTAHRELMEETGYSLAPDKIELLAQMYANPTGAQTRIWWYLARDVTKTGEQKIDPREVIENLLVTPRELLDLIHGGQFAVQGQIAAAYMALERLGYLRASF</sequence>
<dbReference type="GO" id="GO:0019693">
    <property type="term" value="P:ribose phosphate metabolic process"/>
    <property type="evidence" value="ECO:0007669"/>
    <property type="project" value="TreeGrafter"/>
</dbReference>
<dbReference type="InterPro" id="IPR000086">
    <property type="entry name" value="NUDIX_hydrolase_dom"/>
</dbReference>
<proteinExistence type="predicted"/>
<feature type="domain" description="Nudix hydrolase" evidence="3">
    <location>
        <begin position="55"/>
        <end position="187"/>
    </location>
</feature>
<dbReference type="PANTHER" id="PTHR11839">
    <property type="entry name" value="UDP/ADP-SUGAR PYROPHOSPHATASE"/>
    <property type="match status" value="1"/>
</dbReference>
<dbReference type="GO" id="GO:0016787">
    <property type="term" value="F:hydrolase activity"/>
    <property type="evidence" value="ECO:0007669"/>
    <property type="project" value="UniProtKB-KW"/>
</dbReference>
<evidence type="ECO:0000259" key="3">
    <source>
        <dbReference type="PROSITE" id="PS51462"/>
    </source>
</evidence>
<dbReference type="GO" id="GO:0006753">
    <property type="term" value="P:nucleoside phosphate metabolic process"/>
    <property type="evidence" value="ECO:0007669"/>
    <property type="project" value="TreeGrafter"/>
</dbReference>
<dbReference type="Pfam" id="PF00293">
    <property type="entry name" value="NUDIX"/>
    <property type="match status" value="1"/>
</dbReference>
<evidence type="ECO:0000256" key="2">
    <source>
        <dbReference type="ARBA" id="ARBA00022801"/>
    </source>
</evidence>